<accession>A0A4Q9DIJ4</accession>
<comment type="similarity">
    <text evidence="1">Belongs to the GerPA/GerPF family.</text>
</comment>
<name>A0A4Q9DIJ4_9BACL</name>
<protein>
    <submittedName>
        <fullName evidence="2">Spore germination protein</fullName>
    </submittedName>
</protein>
<sequence>MPSIILAPIKFVSISDDSTVNFGDVLQITPKSTSKAFAGGGGGNTGDWSVSISVISFTNTIDPDVNDSNNAGNN</sequence>
<organism evidence="2 3">
    <name type="scientific">Paenibacillus thalictri</name>
    <dbReference type="NCBI Taxonomy" id="2527873"/>
    <lineage>
        <taxon>Bacteria</taxon>
        <taxon>Bacillati</taxon>
        <taxon>Bacillota</taxon>
        <taxon>Bacilli</taxon>
        <taxon>Bacillales</taxon>
        <taxon>Paenibacillaceae</taxon>
        <taxon>Paenibacillus</taxon>
    </lineage>
</organism>
<dbReference type="RefSeq" id="WP_131016771.1">
    <property type="nucleotide sequence ID" value="NZ_SIRE01000022.1"/>
</dbReference>
<comment type="caution">
    <text evidence="2">The sequence shown here is derived from an EMBL/GenBank/DDBJ whole genome shotgun (WGS) entry which is preliminary data.</text>
</comment>
<dbReference type="AlphaFoldDB" id="A0A4Q9DIJ4"/>
<gene>
    <name evidence="2" type="ORF">EYB31_27900</name>
</gene>
<dbReference type="OrthoDB" id="2691926at2"/>
<dbReference type="Pfam" id="PF10676">
    <property type="entry name" value="gerPA"/>
    <property type="match status" value="1"/>
</dbReference>
<keyword evidence="3" id="KW-1185">Reference proteome</keyword>
<evidence type="ECO:0000256" key="1">
    <source>
        <dbReference type="ARBA" id="ARBA00008103"/>
    </source>
</evidence>
<dbReference type="PANTHER" id="PTHR37808:SF1">
    <property type="entry name" value="SPORE GERMINATION PROTEIN-LIKE PROTEIN YDZR"/>
    <property type="match status" value="1"/>
</dbReference>
<evidence type="ECO:0000313" key="2">
    <source>
        <dbReference type="EMBL" id="TBL73054.1"/>
    </source>
</evidence>
<proteinExistence type="inferred from homology"/>
<dbReference type="InterPro" id="IPR019618">
    <property type="entry name" value="Spore_germination_GerPA"/>
</dbReference>
<evidence type="ECO:0000313" key="3">
    <source>
        <dbReference type="Proteomes" id="UP000293142"/>
    </source>
</evidence>
<dbReference type="Proteomes" id="UP000293142">
    <property type="component" value="Unassembled WGS sequence"/>
</dbReference>
<reference evidence="2 3" key="1">
    <citation type="submission" date="2019-02" db="EMBL/GenBank/DDBJ databases">
        <title>Paenibacillus sp. nov., isolated from surface-sterilized tissue of Thalictrum simplex L.</title>
        <authorList>
            <person name="Tuo L."/>
        </authorList>
    </citation>
    <scope>NUCLEOTIDE SEQUENCE [LARGE SCALE GENOMIC DNA]</scope>
    <source>
        <strain evidence="2 3">N2SHLJ1</strain>
    </source>
</reference>
<dbReference type="PANTHER" id="PTHR37808">
    <property type="entry name" value="SPORE GERMINATION PROTEIN-LIKE PROTEIN YDZR-RELATED"/>
    <property type="match status" value="1"/>
</dbReference>
<dbReference type="EMBL" id="SIRE01000022">
    <property type="protein sequence ID" value="TBL73054.1"/>
    <property type="molecule type" value="Genomic_DNA"/>
</dbReference>